<dbReference type="PROSITE" id="PS50110">
    <property type="entry name" value="RESPONSE_REGULATORY"/>
    <property type="match status" value="1"/>
</dbReference>
<sequence length="140" mass="16140">MQHGSIVLIEDDEDDQFLIQQMLTELGVPNRIQFFANGEQAMAYLLAMQEQPFIILCDVNMPVMNGIELRQRIDENPELREKAIPFIYLTTDASRGLVETAYKATIQGFFKKETAYGKAKEQLRCIISYWEHCLHPQNIG</sequence>
<dbReference type="KEGG" id="srho:HH216_17665"/>
<keyword evidence="4" id="KW-1185">Reference proteome</keyword>
<dbReference type="GO" id="GO:0000160">
    <property type="term" value="P:phosphorelay signal transduction system"/>
    <property type="evidence" value="ECO:0007669"/>
    <property type="project" value="InterPro"/>
</dbReference>
<evidence type="ECO:0000256" key="1">
    <source>
        <dbReference type="PROSITE-ProRule" id="PRU00169"/>
    </source>
</evidence>
<evidence type="ECO:0000313" key="4">
    <source>
        <dbReference type="Proteomes" id="UP000501128"/>
    </source>
</evidence>
<dbReference type="SUPFAM" id="SSF52172">
    <property type="entry name" value="CheY-like"/>
    <property type="match status" value="1"/>
</dbReference>
<evidence type="ECO:0000259" key="2">
    <source>
        <dbReference type="PROSITE" id="PS50110"/>
    </source>
</evidence>
<proteinExistence type="predicted"/>
<dbReference type="AlphaFoldDB" id="A0A7L5DNQ6"/>
<dbReference type="PANTHER" id="PTHR44520">
    <property type="entry name" value="RESPONSE REGULATOR RCP1-RELATED"/>
    <property type="match status" value="1"/>
</dbReference>
<dbReference type="Gene3D" id="3.40.50.2300">
    <property type="match status" value="1"/>
</dbReference>
<reference evidence="3 4" key="1">
    <citation type="submission" date="2020-04" db="EMBL/GenBank/DDBJ databases">
        <title>Genome sequencing of novel species.</title>
        <authorList>
            <person name="Heo J."/>
            <person name="Kim S.-J."/>
            <person name="Kim J.-S."/>
            <person name="Hong S.-B."/>
            <person name="Kwon S.-W."/>
        </authorList>
    </citation>
    <scope>NUCLEOTIDE SEQUENCE [LARGE SCALE GENOMIC DNA]</scope>
    <source>
        <strain evidence="3 4">CJU-R4</strain>
    </source>
</reference>
<organism evidence="3 4">
    <name type="scientific">Spirosoma rhododendri</name>
    <dbReference type="NCBI Taxonomy" id="2728024"/>
    <lineage>
        <taxon>Bacteria</taxon>
        <taxon>Pseudomonadati</taxon>
        <taxon>Bacteroidota</taxon>
        <taxon>Cytophagia</taxon>
        <taxon>Cytophagales</taxon>
        <taxon>Cytophagaceae</taxon>
        <taxon>Spirosoma</taxon>
    </lineage>
</organism>
<dbReference type="PANTHER" id="PTHR44520:SF2">
    <property type="entry name" value="RESPONSE REGULATOR RCP1"/>
    <property type="match status" value="1"/>
</dbReference>
<feature type="domain" description="Response regulatory" evidence="2">
    <location>
        <begin position="5"/>
        <end position="127"/>
    </location>
</feature>
<dbReference type="InterPro" id="IPR052893">
    <property type="entry name" value="TCS_response_regulator"/>
</dbReference>
<feature type="modified residue" description="4-aspartylphosphate" evidence="1">
    <location>
        <position position="58"/>
    </location>
</feature>
<dbReference type="SMART" id="SM00448">
    <property type="entry name" value="REC"/>
    <property type="match status" value="1"/>
</dbReference>
<dbReference type="InterPro" id="IPR001789">
    <property type="entry name" value="Sig_transdc_resp-reg_receiver"/>
</dbReference>
<dbReference type="InterPro" id="IPR011006">
    <property type="entry name" value="CheY-like_superfamily"/>
</dbReference>
<dbReference type="Proteomes" id="UP000501128">
    <property type="component" value="Chromosome"/>
</dbReference>
<gene>
    <name evidence="3" type="ORF">HH216_17665</name>
</gene>
<dbReference type="EMBL" id="CP051677">
    <property type="protein sequence ID" value="QJD80036.1"/>
    <property type="molecule type" value="Genomic_DNA"/>
</dbReference>
<keyword evidence="1" id="KW-0597">Phosphoprotein</keyword>
<accession>A0A7L5DNQ6</accession>
<dbReference type="Pfam" id="PF00072">
    <property type="entry name" value="Response_reg"/>
    <property type="match status" value="1"/>
</dbReference>
<name>A0A7L5DNQ6_9BACT</name>
<evidence type="ECO:0000313" key="3">
    <source>
        <dbReference type="EMBL" id="QJD80036.1"/>
    </source>
</evidence>
<dbReference type="RefSeq" id="WP_169551996.1">
    <property type="nucleotide sequence ID" value="NZ_CP051677.1"/>
</dbReference>
<protein>
    <submittedName>
        <fullName evidence="3">Response regulator</fullName>
    </submittedName>
</protein>